<name>A0A6P2D1R9_9BACT</name>
<dbReference type="KEGG" id="gms:SOIL9_31880"/>
<dbReference type="RefSeq" id="WP_162669050.1">
    <property type="nucleotide sequence ID" value="NZ_LR593886.1"/>
</dbReference>
<proteinExistence type="predicted"/>
<sequence length="68" mass="7495">MGDRVWQVPQDQFITVWNDARSLDEAAAKFKALVNGNVPCWAVMARAMSLRKDGIALKPLTRSAPLPA</sequence>
<dbReference type="Proteomes" id="UP000464178">
    <property type="component" value="Chromosome"/>
</dbReference>
<accession>A0A6P2D1R9</accession>
<evidence type="ECO:0000313" key="1">
    <source>
        <dbReference type="EMBL" id="VTR94526.1"/>
    </source>
</evidence>
<organism evidence="1 2">
    <name type="scientific">Gemmata massiliana</name>
    <dbReference type="NCBI Taxonomy" id="1210884"/>
    <lineage>
        <taxon>Bacteria</taxon>
        <taxon>Pseudomonadati</taxon>
        <taxon>Planctomycetota</taxon>
        <taxon>Planctomycetia</taxon>
        <taxon>Gemmatales</taxon>
        <taxon>Gemmataceae</taxon>
        <taxon>Gemmata</taxon>
    </lineage>
</organism>
<gene>
    <name evidence="1" type="ORF">SOIL9_31880</name>
</gene>
<evidence type="ECO:0000313" key="2">
    <source>
        <dbReference type="Proteomes" id="UP000464178"/>
    </source>
</evidence>
<dbReference type="EMBL" id="LR593886">
    <property type="protein sequence ID" value="VTR94526.1"/>
    <property type="molecule type" value="Genomic_DNA"/>
</dbReference>
<keyword evidence="2" id="KW-1185">Reference proteome</keyword>
<reference evidence="1 2" key="1">
    <citation type="submission" date="2019-05" db="EMBL/GenBank/DDBJ databases">
        <authorList>
            <consortium name="Science for Life Laboratories"/>
        </authorList>
    </citation>
    <scope>NUCLEOTIDE SEQUENCE [LARGE SCALE GENOMIC DNA]</scope>
    <source>
        <strain evidence="1">Soil9</strain>
    </source>
</reference>
<protein>
    <submittedName>
        <fullName evidence="1">Uncharacterized protein</fullName>
    </submittedName>
</protein>
<dbReference type="AlphaFoldDB" id="A0A6P2D1R9"/>